<dbReference type="EMBL" id="HABX01000077">
    <property type="protein sequence ID" value="CDK12521.1"/>
    <property type="molecule type" value="Transcribed_RNA"/>
</dbReference>
<evidence type="ECO:0000256" key="10">
    <source>
        <dbReference type="SAM" id="Phobius"/>
    </source>
</evidence>
<dbReference type="PANTHER" id="PTHR42643:SF24">
    <property type="entry name" value="IONOTROPIC RECEPTOR 60A"/>
    <property type="match status" value="1"/>
</dbReference>
<evidence type="ECO:0000313" key="12">
    <source>
        <dbReference type="EMBL" id="CDK12521.1"/>
    </source>
</evidence>
<dbReference type="SUPFAM" id="SSF53850">
    <property type="entry name" value="Periplasmic binding protein-like II"/>
    <property type="match status" value="1"/>
</dbReference>
<gene>
    <name evidence="12" type="primary">IR7</name>
</gene>
<evidence type="ECO:0000256" key="1">
    <source>
        <dbReference type="ARBA" id="ARBA00004651"/>
    </source>
</evidence>
<sequence length="309" mass="34544">SYYRPVQADVSGLSSPSLSSHGCCCCSMVVVGAVIWVLVKMEGRAYHLYSASSVEANSAVWSSVVWTLGSPLAQASNWWPTGWRIRTVAGLWLMTSLVLSTIYRSNLKAMLILPYLQYPFQTLEELYQSRIPTFVTEATTLHTLFLEAPPGSILDNLWPQLLIHSNMEGAVMELLQGKHAAIGPLDGVKGIIYNYFLQTRTCPLYIADEIVGSTWTYLLLLKNSTLKPQIEKVIRRLEEGGLVEKVLYGELYHAEECLKSVSSSSYNTLRTMEIGDFIGVSFLYAGGLIIACHIFILEWIAHLHFPKEE</sequence>
<evidence type="ECO:0000256" key="2">
    <source>
        <dbReference type="ARBA" id="ARBA00008685"/>
    </source>
</evidence>
<accession>W6MNS1</accession>
<reference evidence="12" key="1">
    <citation type="submission" date="2013-06" db="EMBL/GenBank/DDBJ databases">
        <authorList>
            <person name="Groh K."/>
        </authorList>
    </citation>
    <scope>NUCLEOTIDE SEQUENCE</scope>
    <source>
        <tissue evidence="12">Antennules</tissue>
    </source>
</reference>
<dbReference type="AlphaFoldDB" id="W6MNS1"/>
<name>W6MNS1_PAGBR</name>
<feature type="domain" description="Ionotropic glutamate receptor C-terminal" evidence="11">
    <location>
        <begin position="23"/>
        <end position="283"/>
    </location>
</feature>
<keyword evidence="5 10" id="KW-1133">Transmembrane helix</keyword>
<keyword evidence="7" id="KW-0675">Receptor</keyword>
<dbReference type="Gene3D" id="1.10.287.70">
    <property type="match status" value="1"/>
</dbReference>
<keyword evidence="3" id="KW-1003">Cell membrane</keyword>
<dbReference type="InterPro" id="IPR001320">
    <property type="entry name" value="Iontro_rcpt_C"/>
</dbReference>
<reference evidence="12" key="2">
    <citation type="submission" date="2014-02" db="EMBL/GenBank/DDBJ databases">
        <title>The hermit crab's nose antennal transcriptomics.</title>
        <authorList>
            <person name="Groh K.C."/>
            <person name="Vogel H."/>
            <person name="Stensmyr M.C."/>
            <person name="Grosse-Wilde E."/>
            <person name="Hansson B.S."/>
        </authorList>
    </citation>
    <scope>NUCLEOTIDE SEQUENCE</scope>
    <source>
        <tissue evidence="12">Antennules</tissue>
    </source>
</reference>
<proteinExistence type="inferred from homology"/>
<dbReference type="PANTHER" id="PTHR42643">
    <property type="entry name" value="IONOTROPIC RECEPTOR 20A-RELATED"/>
    <property type="match status" value="1"/>
</dbReference>
<evidence type="ECO:0000256" key="8">
    <source>
        <dbReference type="ARBA" id="ARBA00023180"/>
    </source>
</evidence>
<feature type="transmembrane region" description="Helical" evidence="10">
    <location>
        <begin position="18"/>
        <end position="39"/>
    </location>
</feature>
<feature type="compositionally biased region" description="Low complexity" evidence="9">
    <location>
        <begin position="11"/>
        <end position="20"/>
    </location>
</feature>
<comment type="similarity">
    <text evidence="2">Belongs to the glutamate-gated ion channel (TC 1.A.10.1) family.</text>
</comment>
<keyword evidence="6 10" id="KW-0472">Membrane</keyword>
<protein>
    <submittedName>
        <fullName evidence="12">IR7 protein</fullName>
    </submittedName>
</protein>
<evidence type="ECO:0000256" key="5">
    <source>
        <dbReference type="ARBA" id="ARBA00022989"/>
    </source>
</evidence>
<feature type="non-terminal residue" evidence="12">
    <location>
        <position position="309"/>
    </location>
</feature>
<keyword evidence="8" id="KW-0325">Glycoprotein</keyword>
<comment type="subcellular location">
    <subcellularLocation>
        <location evidence="1">Cell membrane</location>
        <topology evidence="1">Multi-pass membrane protein</topology>
    </subcellularLocation>
</comment>
<evidence type="ECO:0000256" key="9">
    <source>
        <dbReference type="SAM" id="MobiDB-lite"/>
    </source>
</evidence>
<evidence type="ECO:0000256" key="4">
    <source>
        <dbReference type="ARBA" id="ARBA00022692"/>
    </source>
</evidence>
<dbReference type="GO" id="GO:0015276">
    <property type="term" value="F:ligand-gated monoatomic ion channel activity"/>
    <property type="evidence" value="ECO:0007669"/>
    <property type="project" value="InterPro"/>
</dbReference>
<evidence type="ECO:0000256" key="6">
    <source>
        <dbReference type="ARBA" id="ARBA00023136"/>
    </source>
</evidence>
<dbReference type="GO" id="GO:0050906">
    <property type="term" value="P:detection of stimulus involved in sensory perception"/>
    <property type="evidence" value="ECO:0007669"/>
    <property type="project" value="UniProtKB-ARBA"/>
</dbReference>
<organism evidence="12">
    <name type="scientific">Pagurus bernhardus</name>
    <name type="common">Common hermit crab</name>
    <name type="synonym">Eupagurus bernhardus</name>
    <dbReference type="NCBI Taxonomy" id="174397"/>
    <lineage>
        <taxon>Eukaryota</taxon>
        <taxon>Metazoa</taxon>
        <taxon>Ecdysozoa</taxon>
        <taxon>Arthropoda</taxon>
        <taxon>Crustacea</taxon>
        <taxon>Multicrustacea</taxon>
        <taxon>Malacostraca</taxon>
        <taxon>Eumalacostraca</taxon>
        <taxon>Eucarida</taxon>
        <taxon>Decapoda</taxon>
        <taxon>Pleocyemata</taxon>
        <taxon>Anomura</taxon>
        <taxon>Paguroidea</taxon>
        <taxon>Paguridae</taxon>
        <taxon>Pagurus</taxon>
    </lineage>
</organism>
<feature type="region of interest" description="Disordered" evidence="9">
    <location>
        <begin position="1"/>
        <end position="20"/>
    </location>
</feature>
<evidence type="ECO:0000256" key="3">
    <source>
        <dbReference type="ARBA" id="ARBA00022475"/>
    </source>
</evidence>
<keyword evidence="4 10" id="KW-0812">Transmembrane</keyword>
<evidence type="ECO:0000256" key="7">
    <source>
        <dbReference type="ARBA" id="ARBA00023170"/>
    </source>
</evidence>
<dbReference type="InterPro" id="IPR052192">
    <property type="entry name" value="Insect_Ionotropic_Sensory_Rcpt"/>
</dbReference>
<feature type="non-terminal residue" evidence="12">
    <location>
        <position position="1"/>
    </location>
</feature>
<dbReference type="Pfam" id="PF00060">
    <property type="entry name" value="Lig_chan"/>
    <property type="match status" value="1"/>
</dbReference>
<feature type="transmembrane region" description="Helical" evidence="10">
    <location>
        <begin position="277"/>
        <end position="301"/>
    </location>
</feature>
<evidence type="ECO:0000259" key="11">
    <source>
        <dbReference type="Pfam" id="PF00060"/>
    </source>
</evidence>
<dbReference type="GO" id="GO:0005886">
    <property type="term" value="C:plasma membrane"/>
    <property type="evidence" value="ECO:0007669"/>
    <property type="project" value="UniProtKB-SubCell"/>
</dbReference>